<dbReference type="Proteomes" id="UP000189935">
    <property type="component" value="Chromosome I"/>
</dbReference>
<evidence type="ECO:0000259" key="2">
    <source>
        <dbReference type="Pfam" id="PF00857"/>
    </source>
</evidence>
<reference evidence="3 4" key="1">
    <citation type="submission" date="2016-11" db="EMBL/GenBank/DDBJ databases">
        <authorList>
            <person name="Jaros S."/>
            <person name="Januszkiewicz K."/>
            <person name="Wedrychowicz H."/>
        </authorList>
    </citation>
    <scope>NUCLEOTIDE SEQUENCE [LARGE SCALE GENOMIC DNA]</scope>
    <source>
        <strain evidence="3 4">GAS499</strain>
    </source>
</reference>
<evidence type="ECO:0000313" key="3">
    <source>
        <dbReference type="EMBL" id="SHL22046.1"/>
    </source>
</evidence>
<dbReference type="CDD" id="cd00431">
    <property type="entry name" value="cysteine_hydrolases"/>
    <property type="match status" value="1"/>
</dbReference>
<dbReference type="InterPro" id="IPR050272">
    <property type="entry name" value="Isochorismatase-like_hydrls"/>
</dbReference>
<gene>
    <name evidence="3" type="ORF">SAMN05444159_5349</name>
</gene>
<dbReference type="Gene3D" id="3.40.50.850">
    <property type="entry name" value="Isochorismatase-like"/>
    <property type="match status" value="1"/>
</dbReference>
<dbReference type="InterPro" id="IPR000868">
    <property type="entry name" value="Isochorismatase-like_dom"/>
</dbReference>
<dbReference type="PANTHER" id="PTHR43540">
    <property type="entry name" value="PEROXYUREIDOACRYLATE/UREIDOACRYLATE AMIDOHYDROLASE-RELATED"/>
    <property type="match status" value="1"/>
</dbReference>
<accession>A0A1M6YUV4</accession>
<dbReference type="RefSeq" id="WP_079542704.1">
    <property type="nucleotide sequence ID" value="NZ_LT670844.1"/>
</dbReference>
<dbReference type="SUPFAM" id="SSF52499">
    <property type="entry name" value="Isochorismatase-like hydrolases"/>
    <property type="match status" value="1"/>
</dbReference>
<protein>
    <submittedName>
        <fullName evidence="3">Nicotinamidase-related amidase</fullName>
    </submittedName>
</protein>
<dbReference type="InterPro" id="IPR036380">
    <property type="entry name" value="Isochorismatase-like_sf"/>
</dbReference>
<proteinExistence type="predicted"/>
<dbReference type="AlphaFoldDB" id="A0A1M6YUV4"/>
<evidence type="ECO:0000256" key="1">
    <source>
        <dbReference type="ARBA" id="ARBA00022801"/>
    </source>
</evidence>
<dbReference type="EMBL" id="LT670844">
    <property type="protein sequence ID" value="SHL22046.1"/>
    <property type="molecule type" value="Genomic_DNA"/>
</dbReference>
<dbReference type="OrthoDB" id="9814140at2"/>
<sequence>MKQAFGIDVPQTLGDVCDRSRLALVVYDMQAGIVSQLQGADAVTARVARVLEASRSAGLRVFFTRHMSLPKELMGAFQYRMAMAWQRTDDPAKVEPWFLRDSPGFAIVPELAPRPSEAIFDKLAMSAFEGTPLSFALRDCGITAVALAGIAMEIGIEPTARHAADLGIIPVVIEDACGAGHADAAQRSCEALHFAGDAIMTDTEAFCAAVGEIGRS</sequence>
<organism evidence="3 4">
    <name type="scientific">Bradyrhizobium lablabi</name>
    <dbReference type="NCBI Taxonomy" id="722472"/>
    <lineage>
        <taxon>Bacteria</taxon>
        <taxon>Pseudomonadati</taxon>
        <taxon>Pseudomonadota</taxon>
        <taxon>Alphaproteobacteria</taxon>
        <taxon>Hyphomicrobiales</taxon>
        <taxon>Nitrobacteraceae</taxon>
        <taxon>Bradyrhizobium</taxon>
    </lineage>
</organism>
<feature type="domain" description="Isochorismatase-like" evidence="2">
    <location>
        <begin position="23"/>
        <end position="201"/>
    </location>
</feature>
<dbReference type="Pfam" id="PF00857">
    <property type="entry name" value="Isochorismatase"/>
    <property type="match status" value="1"/>
</dbReference>
<evidence type="ECO:0000313" key="4">
    <source>
        <dbReference type="Proteomes" id="UP000189935"/>
    </source>
</evidence>
<dbReference type="GO" id="GO:0016787">
    <property type="term" value="F:hydrolase activity"/>
    <property type="evidence" value="ECO:0007669"/>
    <property type="project" value="UniProtKB-KW"/>
</dbReference>
<keyword evidence="1" id="KW-0378">Hydrolase</keyword>
<name>A0A1M6YUV4_9BRAD</name>